<keyword evidence="3" id="KW-1133">Transmembrane helix</keyword>
<dbReference type="OrthoDB" id="4153866at2759"/>
<gene>
    <name evidence="4" type="primary">Mo05640</name>
    <name evidence="4" type="ORF">E5Q_05640</name>
</gene>
<dbReference type="PANTHER" id="PTHR31571:SF1">
    <property type="entry name" value="ALTERED INHERITANCE OF MITOCHONDRIA PROTEIN 6"/>
    <property type="match status" value="1"/>
</dbReference>
<dbReference type="EMBL" id="BABT02000165">
    <property type="protein sequence ID" value="GAA98952.1"/>
    <property type="molecule type" value="Genomic_DNA"/>
</dbReference>
<comment type="caution">
    <text evidence="4">The sequence shown here is derived from an EMBL/GenBank/DDBJ whole genome shotgun (WGS) entry which is preliminary data.</text>
</comment>
<dbReference type="InParanoid" id="G7E7Z2"/>
<dbReference type="InterPro" id="IPR017946">
    <property type="entry name" value="PLC-like_Pdiesterase_TIM-brl"/>
</dbReference>
<comment type="similarity">
    <text evidence="1">Belongs to the AIM6 family.</text>
</comment>
<evidence type="ECO:0000313" key="4">
    <source>
        <dbReference type="EMBL" id="GAA98952.1"/>
    </source>
</evidence>
<proteinExistence type="inferred from homology"/>
<name>G7E7Z2_MIXOS</name>
<evidence type="ECO:0000256" key="1">
    <source>
        <dbReference type="ARBA" id="ARBA00008858"/>
    </source>
</evidence>
<dbReference type="GO" id="GO:0006629">
    <property type="term" value="P:lipid metabolic process"/>
    <property type="evidence" value="ECO:0007669"/>
    <property type="project" value="InterPro"/>
</dbReference>
<dbReference type="RefSeq" id="XP_014567111.1">
    <property type="nucleotide sequence ID" value="XM_014711625.1"/>
</dbReference>
<feature type="transmembrane region" description="Helical" evidence="3">
    <location>
        <begin position="33"/>
        <end position="54"/>
    </location>
</feature>
<evidence type="ECO:0000256" key="2">
    <source>
        <dbReference type="ARBA" id="ARBA00014286"/>
    </source>
</evidence>
<dbReference type="STRING" id="764103.G7E7Z2"/>
<dbReference type="eggNOG" id="ENOG502RXNI">
    <property type="taxonomic scope" value="Eukaryota"/>
</dbReference>
<dbReference type="Proteomes" id="UP000009131">
    <property type="component" value="Unassembled WGS sequence"/>
</dbReference>
<dbReference type="Gene3D" id="3.20.20.190">
    <property type="entry name" value="Phosphatidylinositol (PI) phosphodiesterase"/>
    <property type="match status" value="1"/>
</dbReference>
<organism evidence="4 5">
    <name type="scientific">Mixia osmundae (strain CBS 9802 / IAM 14324 / JCM 22182 / KY 12970)</name>
    <dbReference type="NCBI Taxonomy" id="764103"/>
    <lineage>
        <taxon>Eukaryota</taxon>
        <taxon>Fungi</taxon>
        <taxon>Dikarya</taxon>
        <taxon>Basidiomycota</taxon>
        <taxon>Pucciniomycotina</taxon>
        <taxon>Mixiomycetes</taxon>
        <taxon>Mixiales</taxon>
        <taxon>Mixiaceae</taxon>
        <taxon>Mixia</taxon>
    </lineage>
</organism>
<keyword evidence="5" id="KW-1185">Reference proteome</keyword>
<protein>
    <recommendedName>
        <fullName evidence="2">Altered inheritance of mitochondria protein 6</fullName>
    </recommendedName>
</protein>
<keyword evidence="3" id="KW-0812">Transmembrane</keyword>
<dbReference type="SUPFAM" id="SSF51695">
    <property type="entry name" value="PLC-like phosphodiesterases"/>
    <property type="match status" value="1"/>
</dbReference>
<reference evidence="4 5" key="1">
    <citation type="journal article" date="2011" name="J. Gen. Appl. Microbiol.">
        <title>Draft genome sequencing of the enigmatic basidiomycete Mixia osmundae.</title>
        <authorList>
            <person name="Nishida H."/>
            <person name="Nagatsuka Y."/>
            <person name="Sugiyama J."/>
        </authorList>
    </citation>
    <scope>NUCLEOTIDE SEQUENCE [LARGE SCALE GENOMIC DNA]</scope>
    <source>
        <strain evidence="5">CBS 9802 / IAM 14324 / JCM 22182 / KY 12970</strain>
    </source>
</reference>
<evidence type="ECO:0000256" key="3">
    <source>
        <dbReference type="SAM" id="Phobius"/>
    </source>
</evidence>
<evidence type="ECO:0000313" key="5">
    <source>
        <dbReference type="Proteomes" id="UP000009131"/>
    </source>
</evidence>
<accession>G7E7Z2</accession>
<reference evidence="4 5" key="2">
    <citation type="journal article" date="2012" name="Open Biol.">
        <title>Characteristics of nucleosomes and linker DNA regions on the genome of the basidiomycete Mixia osmundae revealed by mono- and dinucleosome mapping.</title>
        <authorList>
            <person name="Nishida H."/>
            <person name="Kondo S."/>
            <person name="Matsumoto T."/>
            <person name="Suzuki Y."/>
            <person name="Yoshikawa H."/>
            <person name="Taylor T.D."/>
            <person name="Sugiyama J."/>
        </authorList>
    </citation>
    <scope>NUCLEOTIDE SEQUENCE [LARGE SCALE GENOMIC DNA]</scope>
    <source>
        <strain evidence="5">CBS 9802 / IAM 14324 / JCM 22182 / KY 12970</strain>
    </source>
</reference>
<dbReference type="GO" id="GO:0008081">
    <property type="term" value="F:phosphoric diester hydrolase activity"/>
    <property type="evidence" value="ECO:0007669"/>
    <property type="project" value="InterPro"/>
</dbReference>
<dbReference type="InterPro" id="IPR051236">
    <property type="entry name" value="HAT_RTT109-like"/>
</dbReference>
<dbReference type="AlphaFoldDB" id="G7E7Z2"/>
<dbReference type="HOGENOM" id="CLU_031561_1_0_1"/>
<keyword evidence="3" id="KW-0472">Membrane</keyword>
<dbReference type="OMA" id="VPIHSHN"/>
<dbReference type="PANTHER" id="PTHR31571">
    <property type="entry name" value="ALTERED INHERITANCE OF MITOCHONDRIA PROTEIN 6"/>
    <property type="match status" value="1"/>
</dbReference>
<sequence length="350" mass="38418">MIVGIPKYYPLQSGDAAVDKSQTPIGPRKQRQVYTYIAAASAVLLTVLGSYLLWTAGMSSASSPGARTSLERYLSPTRDDDARHLGNVTPINVWSHNDEWRADPLFDALRQGCTFVEADVWLVDGQILVGHNAAMLTPGRSLRNLYLDPLHKLVAHINARAAQGSSVQGVFAIDENQPLHLCIDIKVGPNQTAGQVFQALQSELRSLREAGYLTTYDTQTETWSRSAITVVGTGATPMQGVLEMTQRDIFFDVPMSMIADSATIDSTVSVTSISDYQEHVNWNGREPHGRENAIQVVKSLIKDSKKSGILSRFWNTPSWPIYARDAVWRMLLDAGVDVLNADDLVAAASF</sequence>